<proteinExistence type="predicted"/>
<evidence type="ECO:0000313" key="1">
    <source>
        <dbReference type="EMBL" id="GBP03199.1"/>
    </source>
</evidence>
<dbReference type="Proteomes" id="UP000299102">
    <property type="component" value="Unassembled WGS sequence"/>
</dbReference>
<dbReference type="AlphaFoldDB" id="A0A4C1SM14"/>
<comment type="caution">
    <text evidence="1">The sequence shown here is derived from an EMBL/GenBank/DDBJ whole genome shotgun (WGS) entry which is preliminary data.</text>
</comment>
<organism evidence="1 2">
    <name type="scientific">Eumeta variegata</name>
    <name type="common">Bagworm moth</name>
    <name type="synonym">Eumeta japonica</name>
    <dbReference type="NCBI Taxonomy" id="151549"/>
    <lineage>
        <taxon>Eukaryota</taxon>
        <taxon>Metazoa</taxon>
        <taxon>Ecdysozoa</taxon>
        <taxon>Arthropoda</taxon>
        <taxon>Hexapoda</taxon>
        <taxon>Insecta</taxon>
        <taxon>Pterygota</taxon>
        <taxon>Neoptera</taxon>
        <taxon>Endopterygota</taxon>
        <taxon>Lepidoptera</taxon>
        <taxon>Glossata</taxon>
        <taxon>Ditrysia</taxon>
        <taxon>Tineoidea</taxon>
        <taxon>Psychidae</taxon>
        <taxon>Oiketicinae</taxon>
        <taxon>Eumeta</taxon>
    </lineage>
</organism>
<protein>
    <submittedName>
        <fullName evidence="1">Uncharacterized protein</fullName>
    </submittedName>
</protein>
<sequence>MLSPLRASNRDRPPLRHAPEFELIQDCDCEQRRAPTRSLNRVLLMPVYWGAARRGLITPCRLLWDCYKQTAYSTVRLRRVEHDAPSR</sequence>
<accession>A0A4C1SM14</accession>
<reference evidence="1 2" key="1">
    <citation type="journal article" date="2019" name="Commun. Biol.">
        <title>The bagworm genome reveals a unique fibroin gene that provides high tensile strength.</title>
        <authorList>
            <person name="Kono N."/>
            <person name="Nakamura H."/>
            <person name="Ohtoshi R."/>
            <person name="Tomita M."/>
            <person name="Numata K."/>
            <person name="Arakawa K."/>
        </authorList>
    </citation>
    <scope>NUCLEOTIDE SEQUENCE [LARGE SCALE GENOMIC DNA]</scope>
</reference>
<name>A0A4C1SM14_EUMVA</name>
<dbReference type="EMBL" id="BGZK01003631">
    <property type="protein sequence ID" value="GBP03199.1"/>
    <property type="molecule type" value="Genomic_DNA"/>
</dbReference>
<feature type="non-terminal residue" evidence="1">
    <location>
        <position position="87"/>
    </location>
</feature>
<keyword evidence="2" id="KW-1185">Reference proteome</keyword>
<gene>
    <name evidence="1" type="ORF">EVAR_100027_1</name>
</gene>
<evidence type="ECO:0000313" key="2">
    <source>
        <dbReference type="Proteomes" id="UP000299102"/>
    </source>
</evidence>